<evidence type="ECO:0000313" key="2">
    <source>
        <dbReference type="EMBL" id="KAF1047700.1"/>
    </source>
</evidence>
<gene>
    <name evidence="2" type="ORF">GAK35_00515</name>
</gene>
<feature type="region of interest" description="Disordered" evidence="1">
    <location>
        <begin position="178"/>
        <end position="213"/>
    </location>
</feature>
<accession>A0A7V8FZP7</accession>
<comment type="caution">
    <text evidence="2">The sequence shown here is derived from an EMBL/GenBank/DDBJ whole genome shotgun (WGS) entry which is preliminary data.</text>
</comment>
<dbReference type="Proteomes" id="UP000462435">
    <property type="component" value="Unassembled WGS sequence"/>
</dbReference>
<feature type="compositionally biased region" description="Basic residues" evidence="1">
    <location>
        <begin position="200"/>
        <end position="213"/>
    </location>
</feature>
<sequence length="213" mass="22073">MTPSYIAAVLAAIAGALYAAGMRLNLPDEIAATHTWIAAEQDQAARQARPALPAAPAPSAAGEDVLALVAMPADPFRLQERSALRRMAAARAARLAAAPEGDDEEGTPASAGASGAPPIRLLGTLQQGATAYAVVEIAGIAHRLRAGDELPAGLGRIVHVREDAMDIANGAATHVLTLDSTETRETQHRTPPSRPARTPRAGKGRLIRPGRET</sequence>
<dbReference type="AlphaFoldDB" id="A0A7V8FZP7"/>
<evidence type="ECO:0008006" key="4">
    <source>
        <dbReference type="Google" id="ProtNLM"/>
    </source>
</evidence>
<evidence type="ECO:0000313" key="3">
    <source>
        <dbReference type="Proteomes" id="UP000462435"/>
    </source>
</evidence>
<evidence type="ECO:0000256" key="1">
    <source>
        <dbReference type="SAM" id="MobiDB-lite"/>
    </source>
</evidence>
<organism evidence="2 3">
    <name type="scientific">Herbaspirillum frisingense</name>
    <dbReference type="NCBI Taxonomy" id="92645"/>
    <lineage>
        <taxon>Bacteria</taxon>
        <taxon>Pseudomonadati</taxon>
        <taxon>Pseudomonadota</taxon>
        <taxon>Betaproteobacteria</taxon>
        <taxon>Burkholderiales</taxon>
        <taxon>Oxalobacteraceae</taxon>
        <taxon>Herbaspirillum</taxon>
    </lineage>
</organism>
<proteinExistence type="predicted"/>
<dbReference type="EMBL" id="WNDX01000009">
    <property type="protein sequence ID" value="KAF1047700.1"/>
    <property type="molecule type" value="Genomic_DNA"/>
</dbReference>
<name>A0A7V8FZP7_9BURK</name>
<protein>
    <recommendedName>
        <fullName evidence="4">Type II secretion system protein GspC N-terminal domain-containing protein</fullName>
    </recommendedName>
</protein>
<reference evidence="3" key="1">
    <citation type="journal article" date="2020" name="MBio">
        <title>Horizontal gene transfer to a defensive symbiont with a reduced genome amongst a multipartite beetle microbiome.</title>
        <authorList>
            <person name="Waterworth S.C."/>
            <person name="Florez L.V."/>
            <person name="Rees E.R."/>
            <person name="Hertweck C."/>
            <person name="Kaltenpoth M."/>
            <person name="Kwan J.C."/>
        </authorList>
    </citation>
    <scope>NUCLEOTIDE SEQUENCE [LARGE SCALE GENOMIC DNA]</scope>
</reference>
<feature type="region of interest" description="Disordered" evidence="1">
    <location>
        <begin position="95"/>
        <end position="116"/>
    </location>
</feature>